<dbReference type="EMBL" id="JBHSZQ010000049">
    <property type="protein sequence ID" value="MFC7127179.1"/>
    <property type="molecule type" value="Genomic_DNA"/>
</dbReference>
<comment type="caution">
    <text evidence="2">The sequence shown here is derived from an EMBL/GenBank/DDBJ whole genome shotgun (WGS) entry which is preliminary data.</text>
</comment>
<organism evidence="2 3">
    <name type="scientific">Halovenus rubra</name>
    <dbReference type="NCBI Taxonomy" id="869890"/>
    <lineage>
        <taxon>Archaea</taxon>
        <taxon>Methanobacteriati</taxon>
        <taxon>Methanobacteriota</taxon>
        <taxon>Stenosarchaea group</taxon>
        <taxon>Halobacteria</taxon>
        <taxon>Halobacteriales</taxon>
        <taxon>Haloarculaceae</taxon>
        <taxon>Halovenus</taxon>
    </lineage>
</organism>
<evidence type="ECO:0000256" key="1">
    <source>
        <dbReference type="SAM" id="MobiDB-lite"/>
    </source>
</evidence>
<name>A0ABD5X9E0_9EURY</name>
<gene>
    <name evidence="2" type="ORF">ACFQJ7_14315</name>
</gene>
<dbReference type="Proteomes" id="UP001596414">
    <property type="component" value="Unassembled WGS sequence"/>
</dbReference>
<accession>A0ABD5X9E0</accession>
<sequence>METTTETLSAPDHHGWQRYQHPRRWSPVLDVCQHWLVDGTRLLPNGSDYQHACTAWLRSYEHLDNYGDKSAVLTRSEEPPQSDEGRTYGMPIPSH</sequence>
<feature type="compositionally biased region" description="Basic and acidic residues" evidence="1">
    <location>
        <begin position="75"/>
        <end position="86"/>
    </location>
</feature>
<protein>
    <submittedName>
        <fullName evidence="2">Uncharacterized protein</fullName>
    </submittedName>
</protein>
<proteinExistence type="predicted"/>
<dbReference type="AlphaFoldDB" id="A0ABD5X9E0"/>
<evidence type="ECO:0000313" key="3">
    <source>
        <dbReference type="Proteomes" id="UP001596414"/>
    </source>
</evidence>
<dbReference type="RefSeq" id="WP_267636685.1">
    <property type="nucleotide sequence ID" value="NZ_JAODIY010000005.1"/>
</dbReference>
<feature type="region of interest" description="Disordered" evidence="1">
    <location>
        <begin position="71"/>
        <end position="95"/>
    </location>
</feature>
<evidence type="ECO:0000313" key="2">
    <source>
        <dbReference type="EMBL" id="MFC7127179.1"/>
    </source>
</evidence>
<reference evidence="2 3" key="1">
    <citation type="journal article" date="2014" name="Int. J. Syst. Evol. Microbiol.">
        <title>Complete genome sequence of Corynebacterium casei LMG S-19264T (=DSM 44701T), isolated from a smear-ripened cheese.</title>
        <authorList>
            <consortium name="US DOE Joint Genome Institute (JGI-PGF)"/>
            <person name="Walter F."/>
            <person name="Albersmeier A."/>
            <person name="Kalinowski J."/>
            <person name="Ruckert C."/>
        </authorList>
    </citation>
    <scope>NUCLEOTIDE SEQUENCE [LARGE SCALE GENOMIC DNA]</scope>
    <source>
        <strain evidence="2 3">CGMCC 4.7215</strain>
    </source>
</reference>